<dbReference type="Pfam" id="PF00583">
    <property type="entry name" value="Acetyltransf_1"/>
    <property type="match status" value="1"/>
</dbReference>
<protein>
    <submittedName>
        <fullName evidence="2">GNAT family N-acetyltransferase</fullName>
        <ecNumber evidence="2">2.3.-.-</ecNumber>
    </submittedName>
</protein>
<keyword evidence="3" id="KW-1185">Reference proteome</keyword>
<dbReference type="RefSeq" id="WP_377599329.1">
    <property type="nucleotide sequence ID" value="NZ_JBHUME010000002.1"/>
</dbReference>
<reference evidence="3" key="1">
    <citation type="journal article" date="2019" name="Int. J. Syst. Evol. Microbiol.">
        <title>The Global Catalogue of Microorganisms (GCM) 10K type strain sequencing project: providing services to taxonomists for standard genome sequencing and annotation.</title>
        <authorList>
            <consortium name="The Broad Institute Genomics Platform"/>
            <consortium name="The Broad Institute Genome Sequencing Center for Infectious Disease"/>
            <person name="Wu L."/>
            <person name="Ma J."/>
        </authorList>
    </citation>
    <scope>NUCLEOTIDE SEQUENCE [LARGE SCALE GENOMIC DNA]</scope>
    <source>
        <strain evidence="3">KCTC 3950</strain>
    </source>
</reference>
<keyword evidence="2" id="KW-0012">Acyltransferase</keyword>
<name>A0ABW5P9C0_9BACL</name>
<organism evidence="2 3">
    <name type="scientific">Paenibacillus gansuensis</name>
    <dbReference type="NCBI Taxonomy" id="306542"/>
    <lineage>
        <taxon>Bacteria</taxon>
        <taxon>Bacillati</taxon>
        <taxon>Bacillota</taxon>
        <taxon>Bacilli</taxon>
        <taxon>Bacillales</taxon>
        <taxon>Paenibacillaceae</taxon>
        <taxon>Paenibacillus</taxon>
    </lineage>
</organism>
<dbReference type="EC" id="2.3.-.-" evidence="2"/>
<keyword evidence="2" id="KW-0808">Transferase</keyword>
<dbReference type="SUPFAM" id="SSF55729">
    <property type="entry name" value="Acyl-CoA N-acyltransferases (Nat)"/>
    <property type="match status" value="1"/>
</dbReference>
<evidence type="ECO:0000259" key="1">
    <source>
        <dbReference type="PROSITE" id="PS51186"/>
    </source>
</evidence>
<sequence length="166" mass="19036">MEAGEGHGMSCELVFFRKAWENELKAFVLDESQMDYVFLPAKALDVLNDEFCFSVVILWEDVPVGFFVLHFSEEVSLFTDHEYAVFLRAFSINQKHQGKGYAKAALNQLQNFMQTHFPQISEVVLTVNENNVPAQRLYEESGFSYVGKNKQGRSGMELGMHILLKR</sequence>
<dbReference type="CDD" id="cd04301">
    <property type="entry name" value="NAT_SF"/>
    <property type="match status" value="1"/>
</dbReference>
<evidence type="ECO:0000313" key="3">
    <source>
        <dbReference type="Proteomes" id="UP001597541"/>
    </source>
</evidence>
<dbReference type="GO" id="GO:0016746">
    <property type="term" value="F:acyltransferase activity"/>
    <property type="evidence" value="ECO:0007669"/>
    <property type="project" value="UniProtKB-KW"/>
</dbReference>
<proteinExistence type="predicted"/>
<evidence type="ECO:0000313" key="2">
    <source>
        <dbReference type="EMBL" id="MFD2611053.1"/>
    </source>
</evidence>
<gene>
    <name evidence="2" type="ORF">ACFSUF_01290</name>
</gene>
<accession>A0ABW5P9C0</accession>
<dbReference type="InterPro" id="IPR000182">
    <property type="entry name" value="GNAT_dom"/>
</dbReference>
<comment type="caution">
    <text evidence="2">The sequence shown here is derived from an EMBL/GenBank/DDBJ whole genome shotgun (WGS) entry which is preliminary data.</text>
</comment>
<dbReference type="InterPro" id="IPR016181">
    <property type="entry name" value="Acyl_CoA_acyltransferase"/>
</dbReference>
<dbReference type="EMBL" id="JBHUME010000002">
    <property type="protein sequence ID" value="MFD2611053.1"/>
    <property type="molecule type" value="Genomic_DNA"/>
</dbReference>
<dbReference type="Proteomes" id="UP001597541">
    <property type="component" value="Unassembled WGS sequence"/>
</dbReference>
<feature type="domain" description="N-acetyltransferase" evidence="1">
    <location>
        <begin position="14"/>
        <end position="165"/>
    </location>
</feature>
<dbReference type="PROSITE" id="PS51186">
    <property type="entry name" value="GNAT"/>
    <property type="match status" value="1"/>
</dbReference>
<dbReference type="Gene3D" id="3.40.630.30">
    <property type="match status" value="1"/>
</dbReference>